<evidence type="ECO:0000313" key="1">
    <source>
        <dbReference type="EMBL" id="KAJ8382407.1"/>
    </source>
</evidence>
<reference evidence="1" key="1">
    <citation type="journal article" date="2023" name="Science">
        <title>Genome structures resolve the early diversification of teleost fishes.</title>
        <authorList>
            <person name="Parey E."/>
            <person name="Louis A."/>
            <person name="Montfort J."/>
            <person name="Bouchez O."/>
            <person name="Roques C."/>
            <person name="Iampietro C."/>
            <person name="Lluch J."/>
            <person name="Castinel A."/>
            <person name="Donnadieu C."/>
            <person name="Desvignes T."/>
            <person name="Floi Bucao C."/>
            <person name="Jouanno E."/>
            <person name="Wen M."/>
            <person name="Mejri S."/>
            <person name="Dirks R."/>
            <person name="Jansen H."/>
            <person name="Henkel C."/>
            <person name="Chen W.J."/>
            <person name="Zahm M."/>
            <person name="Cabau C."/>
            <person name="Klopp C."/>
            <person name="Thompson A.W."/>
            <person name="Robinson-Rechavi M."/>
            <person name="Braasch I."/>
            <person name="Lecointre G."/>
            <person name="Bobe J."/>
            <person name="Postlethwait J.H."/>
            <person name="Berthelot C."/>
            <person name="Roest Crollius H."/>
            <person name="Guiguen Y."/>
        </authorList>
    </citation>
    <scope>NUCLEOTIDE SEQUENCE</scope>
    <source>
        <strain evidence="1">WJC10195</strain>
    </source>
</reference>
<name>A0A9Q1JG01_SYNKA</name>
<organism evidence="1 2">
    <name type="scientific">Synaphobranchus kaupii</name>
    <name type="common">Kaup's arrowtooth eel</name>
    <dbReference type="NCBI Taxonomy" id="118154"/>
    <lineage>
        <taxon>Eukaryota</taxon>
        <taxon>Metazoa</taxon>
        <taxon>Chordata</taxon>
        <taxon>Craniata</taxon>
        <taxon>Vertebrata</taxon>
        <taxon>Euteleostomi</taxon>
        <taxon>Actinopterygii</taxon>
        <taxon>Neopterygii</taxon>
        <taxon>Teleostei</taxon>
        <taxon>Anguilliformes</taxon>
        <taxon>Synaphobranchidae</taxon>
        <taxon>Synaphobranchus</taxon>
    </lineage>
</organism>
<protein>
    <submittedName>
        <fullName evidence="1">Uncharacterized protein</fullName>
    </submittedName>
</protein>
<dbReference type="EMBL" id="JAINUF010000001">
    <property type="protein sequence ID" value="KAJ8382407.1"/>
    <property type="molecule type" value="Genomic_DNA"/>
</dbReference>
<comment type="caution">
    <text evidence="1">The sequence shown here is derived from an EMBL/GenBank/DDBJ whole genome shotgun (WGS) entry which is preliminary data.</text>
</comment>
<keyword evidence="2" id="KW-1185">Reference proteome</keyword>
<dbReference type="AlphaFoldDB" id="A0A9Q1JG01"/>
<dbReference type="Proteomes" id="UP001152622">
    <property type="component" value="Chromosome 1"/>
</dbReference>
<evidence type="ECO:0000313" key="2">
    <source>
        <dbReference type="Proteomes" id="UP001152622"/>
    </source>
</evidence>
<gene>
    <name evidence="1" type="ORF">SKAU_G00031850</name>
</gene>
<proteinExistence type="predicted"/>
<accession>A0A9Q1JG01</accession>
<sequence length="70" mass="8049">MEKAPESLDIFSSCLSDSWLELFRDSPLLWDETLDEIWDSDTWAERGSGREREVILFPFRGTTEGGGVEH</sequence>